<dbReference type="EMBL" id="WELI01000001">
    <property type="protein sequence ID" value="KAB7732808.1"/>
    <property type="molecule type" value="Genomic_DNA"/>
</dbReference>
<dbReference type="Proteomes" id="UP000488299">
    <property type="component" value="Unassembled WGS sequence"/>
</dbReference>
<name>A0A7J5U4P2_9BACT</name>
<proteinExistence type="predicted"/>
<dbReference type="SUPFAM" id="SSF55729">
    <property type="entry name" value="Acyl-CoA N-acyltransferases (Nat)"/>
    <property type="match status" value="1"/>
</dbReference>
<dbReference type="PANTHER" id="PTHR43441">
    <property type="entry name" value="RIBOSOMAL-PROTEIN-SERINE ACETYLTRANSFERASE"/>
    <property type="match status" value="1"/>
</dbReference>
<dbReference type="InterPro" id="IPR016181">
    <property type="entry name" value="Acyl_CoA_acyltransferase"/>
</dbReference>
<dbReference type="AlphaFoldDB" id="A0A7J5U4P2"/>
<dbReference type="PROSITE" id="PS51186">
    <property type="entry name" value="GNAT"/>
    <property type="match status" value="1"/>
</dbReference>
<dbReference type="GO" id="GO:0008999">
    <property type="term" value="F:protein-N-terminal-alanine acetyltransferase activity"/>
    <property type="evidence" value="ECO:0007669"/>
    <property type="project" value="TreeGrafter"/>
</dbReference>
<accession>A0A7J5U4P2</accession>
<keyword evidence="3" id="KW-1185">Reference proteome</keyword>
<dbReference type="Pfam" id="PF13302">
    <property type="entry name" value="Acetyltransf_3"/>
    <property type="match status" value="1"/>
</dbReference>
<dbReference type="Gene3D" id="3.40.630.30">
    <property type="match status" value="1"/>
</dbReference>
<evidence type="ECO:0000259" key="1">
    <source>
        <dbReference type="PROSITE" id="PS51186"/>
    </source>
</evidence>
<protein>
    <submittedName>
        <fullName evidence="2">GNAT family N-acetyltransferase</fullName>
    </submittedName>
</protein>
<gene>
    <name evidence="2" type="ORF">F5984_02330</name>
</gene>
<dbReference type="RefSeq" id="WP_152122421.1">
    <property type="nucleotide sequence ID" value="NZ_WELI01000001.1"/>
</dbReference>
<dbReference type="GO" id="GO:0005737">
    <property type="term" value="C:cytoplasm"/>
    <property type="evidence" value="ECO:0007669"/>
    <property type="project" value="TreeGrafter"/>
</dbReference>
<evidence type="ECO:0000313" key="3">
    <source>
        <dbReference type="Proteomes" id="UP000488299"/>
    </source>
</evidence>
<comment type="caution">
    <text evidence="2">The sequence shown here is derived from an EMBL/GenBank/DDBJ whole genome shotgun (WGS) entry which is preliminary data.</text>
</comment>
<keyword evidence="2" id="KW-0808">Transferase</keyword>
<dbReference type="PANTHER" id="PTHR43441:SF2">
    <property type="entry name" value="FAMILY ACETYLTRANSFERASE, PUTATIVE (AFU_ORTHOLOGUE AFUA_7G00850)-RELATED"/>
    <property type="match status" value="1"/>
</dbReference>
<dbReference type="InterPro" id="IPR051908">
    <property type="entry name" value="Ribosomal_N-acetyltransferase"/>
</dbReference>
<dbReference type="InterPro" id="IPR000182">
    <property type="entry name" value="GNAT_dom"/>
</dbReference>
<dbReference type="GO" id="GO:1990189">
    <property type="term" value="F:protein N-terminal-serine acetyltransferase activity"/>
    <property type="evidence" value="ECO:0007669"/>
    <property type="project" value="TreeGrafter"/>
</dbReference>
<organism evidence="2 3">
    <name type="scientific">Rudanella paleaurantiibacter</name>
    <dbReference type="NCBI Taxonomy" id="2614655"/>
    <lineage>
        <taxon>Bacteria</taxon>
        <taxon>Pseudomonadati</taxon>
        <taxon>Bacteroidota</taxon>
        <taxon>Cytophagia</taxon>
        <taxon>Cytophagales</taxon>
        <taxon>Cytophagaceae</taxon>
        <taxon>Rudanella</taxon>
    </lineage>
</organism>
<reference evidence="2 3" key="1">
    <citation type="submission" date="2019-10" db="EMBL/GenBank/DDBJ databases">
        <title>Rudanella paleaurantiibacter sp. nov., isolated from sludge.</title>
        <authorList>
            <person name="Xu S.Q."/>
        </authorList>
    </citation>
    <scope>NUCLEOTIDE SEQUENCE [LARGE SCALE GENOMIC DNA]</scope>
    <source>
        <strain evidence="2 3">HX-22-17</strain>
    </source>
</reference>
<sequence>MLPDLTCLKLDTDRLRLESISDAYTDAIFGEFTPTIATYMYPAPAQERTDTEQFVTEAVRNNRQGRDLTMVILDRQTGEFLGCIGLHNLTEPRPAFGIWVKESAHMHGYGREAVRALKRWADHYLNYEYLTYPVDSRNMASRKIPESLGACIVNQYDGTGGMGQPLTLITYRIDR</sequence>
<feature type="domain" description="N-acetyltransferase" evidence="1">
    <location>
        <begin position="27"/>
        <end position="167"/>
    </location>
</feature>
<evidence type="ECO:0000313" key="2">
    <source>
        <dbReference type="EMBL" id="KAB7732808.1"/>
    </source>
</evidence>